<dbReference type="Proteomes" id="UP000041254">
    <property type="component" value="Unassembled WGS sequence"/>
</dbReference>
<sequence length="222" mass="24328">MAARAVGVLLILCSVAWTAVKAQQVHLRRVQEASPPDDTSLSASEYEGLLDLLGGNDTTQLTSLYRTSVHGTTYGDLLDRVGDAKPIVFVVRNGPHDFGVYISKGLRLPDDPFDSREYESDVWWFSLADAFGGPIKIEIPREEQYVAVAGREGNADESANVLIGGALWLGWGNYPRGPSSDIRSCFQVSDSEYVPEGYTRVREELTGSVYLGGYVEVLHVVQ</sequence>
<dbReference type="Pfam" id="PF07534">
    <property type="entry name" value="TLD"/>
    <property type="match status" value="1"/>
</dbReference>
<dbReference type="InParanoid" id="A0A0G4GTI0"/>
<dbReference type="EMBL" id="CDMY01000802">
    <property type="protein sequence ID" value="CEM34029.1"/>
    <property type="molecule type" value="Genomic_DNA"/>
</dbReference>
<protein>
    <recommendedName>
        <fullName evidence="2">TLDc domain-containing protein</fullName>
    </recommendedName>
</protein>
<keyword evidence="1" id="KW-0732">Signal</keyword>
<dbReference type="VEuPathDB" id="CryptoDB:Vbra_10272"/>
<feature type="signal peptide" evidence="1">
    <location>
        <begin position="1"/>
        <end position="22"/>
    </location>
</feature>
<keyword evidence="4" id="KW-1185">Reference proteome</keyword>
<reference evidence="3 4" key="1">
    <citation type="submission" date="2014-11" db="EMBL/GenBank/DDBJ databases">
        <authorList>
            <person name="Zhu J."/>
            <person name="Qi W."/>
            <person name="Song R."/>
        </authorList>
    </citation>
    <scope>NUCLEOTIDE SEQUENCE [LARGE SCALE GENOMIC DNA]</scope>
</reference>
<name>A0A0G4GTI0_VITBC</name>
<accession>A0A0G4GTI0</accession>
<dbReference type="AlphaFoldDB" id="A0A0G4GTI0"/>
<feature type="domain" description="TLDc" evidence="2">
    <location>
        <begin position="41"/>
        <end position="116"/>
    </location>
</feature>
<evidence type="ECO:0000259" key="2">
    <source>
        <dbReference type="Pfam" id="PF07534"/>
    </source>
</evidence>
<organism evidence="3 4">
    <name type="scientific">Vitrella brassicaformis (strain CCMP3155)</name>
    <dbReference type="NCBI Taxonomy" id="1169540"/>
    <lineage>
        <taxon>Eukaryota</taxon>
        <taxon>Sar</taxon>
        <taxon>Alveolata</taxon>
        <taxon>Colpodellida</taxon>
        <taxon>Vitrellaceae</taxon>
        <taxon>Vitrella</taxon>
    </lineage>
</organism>
<dbReference type="PhylomeDB" id="A0A0G4GTI0"/>
<gene>
    <name evidence="3" type="ORF">Vbra_10272</name>
</gene>
<dbReference type="InterPro" id="IPR006571">
    <property type="entry name" value="TLDc_dom"/>
</dbReference>
<feature type="chain" id="PRO_5005190464" description="TLDc domain-containing protein" evidence="1">
    <location>
        <begin position="23"/>
        <end position="222"/>
    </location>
</feature>
<evidence type="ECO:0000313" key="3">
    <source>
        <dbReference type="EMBL" id="CEM34029.1"/>
    </source>
</evidence>
<proteinExistence type="predicted"/>
<evidence type="ECO:0000256" key="1">
    <source>
        <dbReference type="SAM" id="SignalP"/>
    </source>
</evidence>
<evidence type="ECO:0000313" key="4">
    <source>
        <dbReference type="Proteomes" id="UP000041254"/>
    </source>
</evidence>